<dbReference type="InterPro" id="IPR007831">
    <property type="entry name" value="T2SS_GspE_N"/>
</dbReference>
<accession>A0A7C0Y3S7</accession>
<evidence type="ECO:0000259" key="4">
    <source>
        <dbReference type="Pfam" id="PF00437"/>
    </source>
</evidence>
<keyword evidence="3" id="KW-0067">ATP-binding</keyword>
<dbReference type="PANTHER" id="PTHR30258:SF1">
    <property type="entry name" value="PROTEIN TRANSPORT PROTEIN HOFB HOMOLOG"/>
    <property type="match status" value="1"/>
</dbReference>
<feature type="non-terminal residue" evidence="6">
    <location>
        <position position="374"/>
    </location>
</feature>
<evidence type="ECO:0000256" key="3">
    <source>
        <dbReference type="ARBA" id="ARBA00022840"/>
    </source>
</evidence>
<dbReference type="GO" id="GO:0005886">
    <property type="term" value="C:plasma membrane"/>
    <property type="evidence" value="ECO:0007669"/>
    <property type="project" value="TreeGrafter"/>
</dbReference>
<name>A0A7C0Y3S7_DESA2</name>
<feature type="domain" description="Type II secretion system protein GspE N-terminal" evidence="5">
    <location>
        <begin position="81"/>
        <end position="160"/>
    </location>
</feature>
<proteinExistence type="inferred from homology"/>
<dbReference type="GO" id="GO:0016887">
    <property type="term" value="F:ATP hydrolysis activity"/>
    <property type="evidence" value="ECO:0007669"/>
    <property type="project" value="TreeGrafter"/>
</dbReference>
<dbReference type="EMBL" id="DRBS01000096">
    <property type="protein sequence ID" value="HDD43718.1"/>
    <property type="molecule type" value="Genomic_DNA"/>
</dbReference>
<dbReference type="SUPFAM" id="SSF160246">
    <property type="entry name" value="EspE N-terminal domain-like"/>
    <property type="match status" value="1"/>
</dbReference>
<dbReference type="FunFam" id="3.30.300.160:FF:000002">
    <property type="entry name" value="Type II secretion system protein E"/>
    <property type="match status" value="1"/>
</dbReference>
<reference evidence="6" key="1">
    <citation type="journal article" date="2020" name="mSystems">
        <title>Genome- and Community-Level Interaction Insights into Carbon Utilization and Element Cycling Functions of Hydrothermarchaeota in Hydrothermal Sediment.</title>
        <authorList>
            <person name="Zhou Z."/>
            <person name="Liu Y."/>
            <person name="Xu W."/>
            <person name="Pan J."/>
            <person name="Luo Z.H."/>
            <person name="Li M."/>
        </authorList>
    </citation>
    <scope>NUCLEOTIDE SEQUENCE [LARGE SCALE GENOMIC DNA]</scope>
    <source>
        <strain evidence="6">HyVt-233</strain>
    </source>
</reference>
<dbReference type="Proteomes" id="UP000886289">
    <property type="component" value="Unassembled WGS sequence"/>
</dbReference>
<dbReference type="GO" id="GO:0005524">
    <property type="term" value="F:ATP binding"/>
    <property type="evidence" value="ECO:0007669"/>
    <property type="project" value="UniProtKB-KW"/>
</dbReference>
<dbReference type="PANTHER" id="PTHR30258">
    <property type="entry name" value="TYPE II SECRETION SYSTEM PROTEIN GSPE-RELATED"/>
    <property type="match status" value="1"/>
</dbReference>
<evidence type="ECO:0000256" key="2">
    <source>
        <dbReference type="ARBA" id="ARBA00022741"/>
    </source>
</evidence>
<dbReference type="Gene3D" id="3.30.300.160">
    <property type="entry name" value="Type II secretion system, protein E, N-terminal domain"/>
    <property type="match status" value="1"/>
</dbReference>
<sequence>MPEAIVTEQEFLADKKKAKRLGDILVEKGLLTPEQLKIALEIQKSTGKLLGEILIDLGFVDQTAISSALSKDIGVQFLSTLENIIPDPEALNAVPHEVALEYKVVPLTLENGVLTVIVSDPFDIIAVDTLRQLTGKVINTVVAPESEIAKAIDLWYAEEEAFDALVKQALNSARTAEIAAEEPPIIKLVNYIIVTGIKKRATDIHIEPEKNTLVIRYRIDGILYVWNLLPKDLQKSIISRIKVMANLDISESRLPQDGRADFFFAGRNIDLRISTYPTAEGENVVLRILDKTKFITQIDGLGFSENQLNIFKRLLRRHYGMVLITGPTGSGKTTTLYAALLNLNSTDVNIMTIEDPIEYELPFIRQSQINPKAG</sequence>
<dbReference type="Gene3D" id="3.40.50.300">
    <property type="entry name" value="P-loop containing nucleotide triphosphate hydrolases"/>
    <property type="match status" value="1"/>
</dbReference>
<dbReference type="Gene3D" id="3.30.450.90">
    <property type="match status" value="1"/>
</dbReference>
<protein>
    <submittedName>
        <fullName evidence="6">Type II secretion system protein GspE</fullName>
    </submittedName>
</protein>
<comment type="similarity">
    <text evidence="1">Belongs to the GSP E family.</text>
</comment>
<dbReference type="SUPFAM" id="SSF52540">
    <property type="entry name" value="P-loop containing nucleoside triphosphate hydrolases"/>
    <property type="match status" value="1"/>
</dbReference>
<dbReference type="InterPro" id="IPR027417">
    <property type="entry name" value="P-loop_NTPase"/>
</dbReference>
<feature type="domain" description="Bacterial type II secretion system protein E" evidence="4">
    <location>
        <begin position="180"/>
        <end position="373"/>
    </location>
</feature>
<evidence type="ECO:0000313" key="6">
    <source>
        <dbReference type="EMBL" id="HDD43718.1"/>
    </source>
</evidence>
<organism evidence="6">
    <name type="scientific">Desulfofervidus auxilii</name>
    <dbReference type="NCBI Taxonomy" id="1621989"/>
    <lineage>
        <taxon>Bacteria</taxon>
        <taxon>Pseudomonadati</taxon>
        <taxon>Thermodesulfobacteriota</taxon>
        <taxon>Candidatus Desulfofervidia</taxon>
        <taxon>Candidatus Desulfofervidales</taxon>
        <taxon>Candidatus Desulfofervidaceae</taxon>
        <taxon>Candidatus Desulfofervidus</taxon>
    </lineage>
</organism>
<dbReference type="AlphaFoldDB" id="A0A7C0Y3S7"/>
<evidence type="ECO:0000256" key="1">
    <source>
        <dbReference type="ARBA" id="ARBA00006611"/>
    </source>
</evidence>
<comment type="caution">
    <text evidence="6">The sequence shown here is derived from an EMBL/GenBank/DDBJ whole genome shotgun (WGS) entry which is preliminary data.</text>
</comment>
<gene>
    <name evidence="6" type="ORF">ENG63_02510</name>
</gene>
<dbReference type="Pfam" id="PF05157">
    <property type="entry name" value="MshEN"/>
    <property type="match status" value="1"/>
</dbReference>
<dbReference type="InterPro" id="IPR001482">
    <property type="entry name" value="T2SS/T4SS_dom"/>
</dbReference>
<dbReference type="Pfam" id="PF00437">
    <property type="entry name" value="T2SSE"/>
    <property type="match status" value="1"/>
</dbReference>
<dbReference type="InterPro" id="IPR037257">
    <property type="entry name" value="T2SS_E_N_sf"/>
</dbReference>
<keyword evidence="2" id="KW-0547">Nucleotide-binding</keyword>
<evidence type="ECO:0000259" key="5">
    <source>
        <dbReference type="Pfam" id="PF05157"/>
    </source>
</evidence>